<accession>E4XSQ5</accession>
<evidence type="ECO:0000313" key="3">
    <source>
        <dbReference type="EMBL" id="CBY38203.1"/>
    </source>
</evidence>
<evidence type="ECO:0000313" key="2">
    <source>
        <dbReference type="EMBL" id="CBY12767.1"/>
    </source>
</evidence>
<feature type="coiled-coil region" evidence="1">
    <location>
        <begin position="194"/>
        <end position="228"/>
    </location>
</feature>
<name>E4XSQ5_OIKDI</name>
<sequence length="351" mass="40944">MSDRFATLSVEDKLRLQALIKELASATKDNKQKEEKIKDLEGKLNEEVTLKKSVESRNDRIQKELKYSQKEFHIFKKSLMSRQNEVSDKIEDAKRKITYLKHQRSKEKRIFRERERRLKEQLEHQLDTARASEQRAEEVQEELKKYATSKTSISAQTSFMIEDNQESICDLHITTEEKLPPISPPQDQKLNTSVISISDQLRKEQKQLDELMEQQNKLLKQAKMFRERVDEKLALHESFKSSRNDSRINDEKTGIDESFLNDISFQSLPKISPRSQASVDIAALIDKIDDVDQELRGIPDDTIKLVELIDELDFEETLSHNQNQSNISASTSLSQTSHFEFDPLLEDIFFK</sequence>
<keyword evidence="1" id="KW-0175">Coiled coil</keyword>
<reference evidence="2" key="1">
    <citation type="journal article" date="2010" name="Science">
        <title>Plasticity of animal genome architecture unmasked by rapid evolution of a pelagic tunicate.</title>
        <authorList>
            <person name="Denoeud F."/>
            <person name="Henriet S."/>
            <person name="Mungpakdee S."/>
            <person name="Aury J.M."/>
            <person name="Da Silva C."/>
            <person name="Brinkmann H."/>
            <person name="Mikhaleva J."/>
            <person name="Olsen L.C."/>
            <person name="Jubin C."/>
            <person name="Canestro C."/>
            <person name="Bouquet J.M."/>
            <person name="Danks G."/>
            <person name="Poulain J."/>
            <person name="Campsteijn C."/>
            <person name="Adamski M."/>
            <person name="Cross I."/>
            <person name="Yadetie F."/>
            <person name="Muffato M."/>
            <person name="Louis A."/>
            <person name="Butcher S."/>
            <person name="Tsagkogeorga G."/>
            <person name="Konrad A."/>
            <person name="Singh S."/>
            <person name="Jensen M.F."/>
            <person name="Cong E.H."/>
            <person name="Eikeseth-Otteraa H."/>
            <person name="Noel B."/>
            <person name="Anthouard V."/>
            <person name="Porcel B.M."/>
            <person name="Kachouri-Lafond R."/>
            <person name="Nishino A."/>
            <person name="Ugolini M."/>
            <person name="Chourrout P."/>
            <person name="Nishida H."/>
            <person name="Aasland R."/>
            <person name="Huzurbazar S."/>
            <person name="Westhof E."/>
            <person name="Delsuc F."/>
            <person name="Lehrach H."/>
            <person name="Reinhardt R."/>
            <person name="Weissenbach J."/>
            <person name="Roy S.W."/>
            <person name="Artiguenave F."/>
            <person name="Postlethwait J.H."/>
            <person name="Manak J.R."/>
            <person name="Thompson E.M."/>
            <person name="Jaillon O."/>
            <person name="Du Pasquier L."/>
            <person name="Boudinot P."/>
            <person name="Liberles D.A."/>
            <person name="Volff J.N."/>
            <person name="Philippe H."/>
            <person name="Lenhard B."/>
            <person name="Roest Crollius H."/>
            <person name="Wincker P."/>
            <person name="Chourrout D."/>
        </authorList>
    </citation>
    <scope>NUCLEOTIDE SEQUENCE [LARGE SCALE GENOMIC DNA]</scope>
</reference>
<evidence type="ECO:0000256" key="1">
    <source>
        <dbReference type="SAM" id="Coils"/>
    </source>
</evidence>
<dbReference type="OrthoDB" id="10434811at2759"/>
<dbReference type="Proteomes" id="UP000011014">
    <property type="component" value="Unassembled WGS sequence"/>
</dbReference>
<dbReference type="InParanoid" id="E4XSQ5"/>
<feature type="coiled-coil region" evidence="1">
    <location>
        <begin position="16"/>
        <end position="149"/>
    </location>
</feature>
<dbReference type="Proteomes" id="UP000001307">
    <property type="component" value="Unassembled WGS sequence"/>
</dbReference>
<organism evidence="2">
    <name type="scientific">Oikopleura dioica</name>
    <name type="common">Tunicate</name>
    <dbReference type="NCBI Taxonomy" id="34765"/>
    <lineage>
        <taxon>Eukaryota</taxon>
        <taxon>Metazoa</taxon>
        <taxon>Chordata</taxon>
        <taxon>Tunicata</taxon>
        <taxon>Appendicularia</taxon>
        <taxon>Copelata</taxon>
        <taxon>Oikopleuridae</taxon>
        <taxon>Oikopleura</taxon>
    </lineage>
</organism>
<evidence type="ECO:0000313" key="4">
    <source>
        <dbReference type="Proteomes" id="UP000001307"/>
    </source>
</evidence>
<gene>
    <name evidence="2" type="ORF">GSOID_T00002826001</name>
    <name evidence="3" type="ORF">GSOID_T00031714001</name>
</gene>
<protein>
    <submittedName>
        <fullName evidence="2">Uncharacterized protein</fullName>
    </submittedName>
</protein>
<dbReference type="AlphaFoldDB" id="E4XSQ5"/>
<keyword evidence="4" id="KW-1185">Reference proteome</keyword>
<dbReference type="EMBL" id="FN653139">
    <property type="protein sequence ID" value="CBY12767.1"/>
    <property type="molecule type" value="Genomic_DNA"/>
</dbReference>
<dbReference type="EMBL" id="FN655157">
    <property type="protein sequence ID" value="CBY38203.1"/>
    <property type="molecule type" value="Genomic_DNA"/>
</dbReference>
<proteinExistence type="predicted"/>